<comment type="caution">
    <text evidence="4">The sequence shown here is derived from an EMBL/GenBank/DDBJ whole genome shotgun (WGS) entry which is preliminary data.</text>
</comment>
<name>A0A1F8H0N4_9BACT</name>
<dbReference type="Proteomes" id="UP000177111">
    <property type="component" value="Unassembled WGS sequence"/>
</dbReference>
<evidence type="ECO:0008006" key="6">
    <source>
        <dbReference type="Google" id="ProtNLM"/>
    </source>
</evidence>
<proteinExistence type="predicted"/>
<evidence type="ECO:0000259" key="2">
    <source>
        <dbReference type="SMART" id="SM00849"/>
    </source>
</evidence>
<organism evidence="4 5">
    <name type="scientific">Candidatus Yanofskybacteria bacterium RIFCSPLOWO2_02_FULL_44_18</name>
    <dbReference type="NCBI Taxonomy" id="1802705"/>
    <lineage>
        <taxon>Bacteria</taxon>
        <taxon>Candidatus Yanofskyibacteriota</taxon>
    </lineage>
</organism>
<dbReference type="GO" id="GO:0004521">
    <property type="term" value="F:RNA endonuclease activity"/>
    <property type="evidence" value="ECO:0007669"/>
    <property type="project" value="TreeGrafter"/>
</dbReference>
<dbReference type="InterPro" id="IPR050698">
    <property type="entry name" value="MBL"/>
</dbReference>
<accession>A0A1F8H0N4</accession>
<dbReference type="InterPro" id="IPR001279">
    <property type="entry name" value="Metallo-B-lactamas"/>
</dbReference>
<dbReference type="PANTHER" id="PTHR11203">
    <property type="entry name" value="CLEAVAGE AND POLYADENYLATION SPECIFICITY FACTOR FAMILY MEMBER"/>
    <property type="match status" value="1"/>
</dbReference>
<dbReference type="InterPro" id="IPR036866">
    <property type="entry name" value="RibonucZ/Hydroxyglut_hydro"/>
</dbReference>
<feature type="domain" description="Metallo-beta-lactamase" evidence="2">
    <location>
        <begin position="17"/>
        <end position="227"/>
    </location>
</feature>
<feature type="domain" description="Beta-Casp" evidence="3">
    <location>
        <begin position="247"/>
        <end position="358"/>
    </location>
</feature>
<dbReference type="InterPro" id="IPR022712">
    <property type="entry name" value="Beta_Casp"/>
</dbReference>
<evidence type="ECO:0000256" key="1">
    <source>
        <dbReference type="ARBA" id="ARBA00022801"/>
    </source>
</evidence>
<evidence type="ECO:0000313" key="4">
    <source>
        <dbReference type="EMBL" id="OGN31245.1"/>
    </source>
</evidence>
<dbReference type="PANTHER" id="PTHR11203:SF37">
    <property type="entry name" value="INTEGRATOR COMPLEX SUBUNIT 11"/>
    <property type="match status" value="1"/>
</dbReference>
<dbReference type="SUPFAM" id="SSF56281">
    <property type="entry name" value="Metallo-hydrolase/oxidoreductase"/>
    <property type="match status" value="1"/>
</dbReference>
<keyword evidence="1" id="KW-0378">Hydrolase</keyword>
<evidence type="ECO:0000259" key="3">
    <source>
        <dbReference type="SMART" id="SM01027"/>
    </source>
</evidence>
<dbReference type="Gene3D" id="3.40.50.10890">
    <property type="match status" value="1"/>
</dbReference>
<dbReference type="GO" id="GO:0016787">
    <property type="term" value="F:hydrolase activity"/>
    <property type="evidence" value="ECO:0007669"/>
    <property type="project" value="UniProtKB-KW"/>
</dbReference>
<sequence>MYCGRSSRPDSIGGSCTIRDIEIENHNYRVVIDCGPEVRNEFEDTLQPVTPDFSFIEEDGKKVDAVVLTHAHTDHVGAVAMLARRKLLAEDAKIFASPQTSAFLPYVLEDGLKHAPEYTAFDIAGILNRRQVIEKPGEVEILPDLKMFVFQNGHGLPGSFGLVLDDGLFTGDFCFQDMPTTKGLQLPSVAKWPSKYLPRRIDGSDCTYTGKAATTFESEVNRMYDAVDRVMQNDGTVIFAAFASGRTQNLAMLLTERFGVPVYIDGLGRTFYRICQEQRWNDNDAMLPKLGGKRGIKIVSDKTRDDLIQSSEPKIVITTGGMGSFGPILSYMDRYLPDRKSAVFFSSWLAPGTNGEKLLRLALKHQEGFSFSLKERNGSESVQVRAAIDRFSMSGHGGQDDSIKFFGDIMALRGGVRFDSIACAHGTHEGKREALDLFTPLAHQIFVVEQGTRIVFNC</sequence>
<dbReference type="EMBL" id="MGKT01000004">
    <property type="protein sequence ID" value="OGN31245.1"/>
    <property type="molecule type" value="Genomic_DNA"/>
</dbReference>
<gene>
    <name evidence="4" type="ORF">A3I96_00305</name>
</gene>
<dbReference type="Gene3D" id="3.60.15.10">
    <property type="entry name" value="Ribonuclease Z/Hydroxyacylglutathione hydrolase-like"/>
    <property type="match status" value="1"/>
</dbReference>
<dbReference type="Pfam" id="PF00753">
    <property type="entry name" value="Lactamase_B"/>
    <property type="match status" value="1"/>
</dbReference>
<protein>
    <recommendedName>
        <fullName evidence="6">Metallo-beta-lactamase domain-containing protein</fullName>
    </recommendedName>
</protein>
<reference evidence="4 5" key="1">
    <citation type="journal article" date="2016" name="Nat. Commun.">
        <title>Thousands of microbial genomes shed light on interconnected biogeochemical processes in an aquifer system.</title>
        <authorList>
            <person name="Anantharaman K."/>
            <person name="Brown C.T."/>
            <person name="Hug L.A."/>
            <person name="Sharon I."/>
            <person name="Castelle C.J."/>
            <person name="Probst A.J."/>
            <person name="Thomas B.C."/>
            <person name="Singh A."/>
            <person name="Wilkins M.J."/>
            <person name="Karaoz U."/>
            <person name="Brodie E.L."/>
            <person name="Williams K.H."/>
            <person name="Hubbard S.S."/>
            <person name="Banfield J.F."/>
        </authorList>
    </citation>
    <scope>NUCLEOTIDE SEQUENCE [LARGE SCALE GENOMIC DNA]</scope>
</reference>
<dbReference type="Pfam" id="PF10996">
    <property type="entry name" value="Beta-Casp"/>
    <property type="match status" value="1"/>
</dbReference>
<dbReference type="SMART" id="SM00849">
    <property type="entry name" value="Lactamase_B"/>
    <property type="match status" value="1"/>
</dbReference>
<dbReference type="AlphaFoldDB" id="A0A1F8H0N4"/>
<evidence type="ECO:0000313" key="5">
    <source>
        <dbReference type="Proteomes" id="UP000177111"/>
    </source>
</evidence>
<dbReference type="SMART" id="SM01027">
    <property type="entry name" value="Beta-Casp"/>
    <property type="match status" value="1"/>
</dbReference>